<dbReference type="EMBL" id="CM000884">
    <property type="protein sequence ID" value="PNT60504.1"/>
    <property type="molecule type" value="Genomic_DNA"/>
</dbReference>
<evidence type="ECO:0000313" key="1">
    <source>
        <dbReference type="EMBL" id="PNT60504.1"/>
    </source>
</evidence>
<proteinExistence type="predicted"/>
<dbReference type="Gramene" id="PNT60504">
    <property type="protein sequence ID" value="PNT60504"/>
    <property type="gene ID" value="BRADI_5g00948v3"/>
</dbReference>
<accession>A0A2K2CEQ4</accession>
<dbReference type="AlphaFoldDB" id="A0A2K2CEQ4"/>
<reference evidence="2" key="3">
    <citation type="submission" date="2018-08" db="UniProtKB">
        <authorList>
            <consortium name="EnsemblPlants"/>
        </authorList>
    </citation>
    <scope>IDENTIFICATION</scope>
    <source>
        <strain evidence="2">cv. Bd21</strain>
    </source>
</reference>
<evidence type="ECO:0000313" key="2">
    <source>
        <dbReference type="EnsemblPlants" id="PNT60504"/>
    </source>
</evidence>
<evidence type="ECO:0000313" key="3">
    <source>
        <dbReference type="Proteomes" id="UP000008810"/>
    </source>
</evidence>
<sequence>MANHVTNVVVYKATHWIRLWSFLLLAHRQESLDIGCNRLEMVFQDIFSRTGWRCTSSLLDA</sequence>
<name>A0A2K2CEQ4_BRADI</name>
<dbReference type="InParanoid" id="A0A2K2CEQ4"/>
<reference evidence="1 2" key="1">
    <citation type="journal article" date="2010" name="Nature">
        <title>Genome sequencing and analysis of the model grass Brachypodium distachyon.</title>
        <authorList>
            <consortium name="International Brachypodium Initiative"/>
        </authorList>
    </citation>
    <scope>NUCLEOTIDE SEQUENCE [LARGE SCALE GENOMIC DNA]</scope>
    <source>
        <strain evidence="1 2">Bd21</strain>
    </source>
</reference>
<protein>
    <submittedName>
        <fullName evidence="1 2">Uncharacterized protein</fullName>
    </submittedName>
</protein>
<organism evidence="1">
    <name type="scientific">Brachypodium distachyon</name>
    <name type="common">Purple false brome</name>
    <name type="synonym">Trachynia distachya</name>
    <dbReference type="NCBI Taxonomy" id="15368"/>
    <lineage>
        <taxon>Eukaryota</taxon>
        <taxon>Viridiplantae</taxon>
        <taxon>Streptophyta</taxon>
        <taxon>Embryophyta</taxon>
        <taxon>Tracheophyta</taxon>
        <taxon>Spermatophyta</taxon>
        <taxon>Magnoliopsida</taxon>
        <taxon>Liliopsida</taxon>
        <taxon>Poales</taxon>
        <taxon>Poaceae</taxon>
        <taxon>BOP clade</taxon>
        <taxon>Pooideae</taxon>
        <taxon>Stipodae</taxon>
        <taxon>Brachypodieae</taxon>
        <taxon>Brachypodium</taxon>
    </lineage>
</organism>
<dbReference type="Proteomes" id="UP000008810">
    <property type="component" value="Chromosome 5"/>
</dbReference>
<dbReference type="EnsemblPlants" id="PNT60504">
    <property type="protein sequence ID" value="PNT60504"/>
    <property type="gene ID" value="BRADI_5g00948v3"/>
</dbReference>
<gene>
    <name evidence="1" type="ORF">BRADI_5g00948v3</name>
</gene>
<keyword evidence="3" id="KW-1185">Reference proteome</keyword>
<reference evidence="1" key="2">
    <citation type="submission" date="2017-06" db="EMBL/GenBank/DDBJ databases">
        <title>WGS assembly of Brachypodium distachyon.</title>
        <authorList>
            <consortium name="The International Brachypodium Initiative"/>
            <person name="Lucas S."/>
            <person name="Harmon-Smith M."/>
            <person name="Lail K."/>
            <person name="Tice H."/>
            <person name="Grimwood J."/>
            <person name="Bruce D."/>
            <person name="Barry K."/>
            <person name="Shu S."/>
            <person name="Lindquist E."/>
            <person name="Wang M."/>
            <person name="Pitluck S."/>
            <person name="Vogel J.P."/>
            <person name="Garvin D.F."/>
            <person name="Mockler T.C."/>
            <person name="Schmutz J."/>
            <person name="Rokhsar D."/>
            <person name="Bevan M.W."/>
        </authorList>
    </citation>
    <scope>NUCLEOTIDE SEQUENCE</scope>
    <source>
        <strain evidence="1">Bd21</strain>
    </source>
</reference>